<dbReference type="RefSeq" id="WP_183383439.1">
    <property type="nucleotide sequence ID" value="NZ_JACHXR010000004.1"/>
</dbReference>
<reference evidence="2 3" key="1">
    <citation type="submission" date="2020-08" db="EMBL/GenBank/DDBJ databases">
        <title>Genomic Encyclopedia of Type Strains, Phase III (KMG-III): the genomes of soil and plant-associated and newly described type strains.</title>
        <authorList>
            <person name="Whitman W."/>
        </authorList>
    </citation>
    <scope>NUCLEOTIDE SEQUENCE [LARGE SCALE GENOMIC DNA]</scope>
    <source>
        <strain evidence="2 3">CECT 7744</strain>
    </source>
</reference>
<evidence type="ECO:0008006" key="4">
    <source>
        <dbReference type="Google" id="ProtNLM"/>
    </source>
</evidence>
<name>A0A7W5HKX2_9GAMM</name>
<dbReference type="InterPro" id="IPR036280">
    <property type="entry name" value="Multihaem_cyt_sf"/>
</dbReference>
<dbReference type="PANTHER" id="PTHR39425:SF1">
    <property type="entry name" value="CYTOCHROME C7-LIKE DOMAIN-CONTAINING PROTEIN"/>
    <property type="match status" value="1"/>
</dbReference>
<dbReference type="CDD" id="cd08168">
    <property type="entry name" value="Cytochrom_C3"/>
    <property type="match status" value="1"/>
</dbReference>
<sequence length="217" mass="24474">MAPLFRRRANSLAVVILVGILALLMAISVFAYVVYRSPYQTDVGYAPAQPVPFSHQHHVGGLGLDCRYCHSGAETSDVAGLPPTLTCMTCHSQEWLNAEMLSPVRQSLANRTPLRWTRVHDLPDYTYFSHRAHVNNGVGCESCHGRVDRMPMTFQAKPLTMQWCLDCHRNPSPHLRPPEKITAMGYSPRRDGIAGERLIKRYRIHPDTLLECATCHR</sequence>
<keyword evidence="3" id="KW-1185">Reference proteome</keyword>
<evidence type="ECO:0000313" key="2">
    <source>
        <dbReference type="EMBL" id="MBB3230937.1"/>
    </source>
</evidence>
<evidence type="ECO:0000256" key="1">
    <source>
        <dbReference type="SAM" id="Phobius"/>
    </source>
</evidence>
<organism evidence="2 3">
    <name type="scientific">Halomonas stenophila</name>
    <dbReference type="NCBI Taxonomy" id="795312"/>
    <lineage>
        <taxon>Bacteria</taxon>
        <taxon>Pseudomonadati</taxon>
        <taxon>Pseudomonadota</taxon>
        <taxon>Gammaproteobacteria</taxon>
        <taxon>Oceanospirillales</taxon>
        <taxon>Halomonadaceae</taxon>
        <taxon>Halomonas</taxon>
    </lineage>
</organism>
<dbReference type="Proteomes" id="UP000518892">
    <property type="component" value="Unassembled WGS sequence"/>
</dbReference>
<evidence type="ECO:0000313" key="3">
    <source>
        <dbReference type="Proteomes" id="UP000518892"/>
    </source>
</evidence>
<dbReference type="AlphaFoldDB" id="A0A7W5HKX2"/>
<accession>A0A7W5HKX2</accession>
<comment type="caution">
    <text evidence="2">The sequence shown here is derived from an EMBL/GenBank/DDBJ whole genome shotgun (WGS) entry which is preliminary data.</text>
</comment>
<dbReference type="SUPFAM" id="SSF48695">
    <property type="entry name" value="Multiheme cytochromes"/>
    <property type="match status" value="1"/>
</dbReference>
<dbReference type="Gene3D" id="3.90.10.10">
    <property type="entry name" value="Cytochrome C3"/>
    <property type="match status" value="2"/>
</dbReference>
<protein>
    <recommendedName>
        <fullName evidence="4">Cytochrome C</fullName>
    </recommendedName>
</protein>
<gene>
    <name evidence="2" type="ORF">FHR97_001789</name>
</gene>
<dbReference type="EMBL" id="JACHXR010000004">
    <property type="protein sequence ID" value="MBB3230937.1"/>
    <property type="molecule type" value="Genomic_DNA"/>
</dbReference>
<dbReference type="PANTHER" id="PTHR39425">
    <property type="entry name" value="LIPOPROTEIN CYTOCHROME C"/>
    <property type="match status" value="1"/>
</dbReference>
<keyword evidence="1" id="KW-0812">Transmembrane</keyword>
<proteinExistence type="predicted"/>
<feature type="transmembrane region" description="Helical" evidence="1">
    <location>
        <begin position="12"/>
        <end position="35"/>
    </location>
</feature>
<keyword evidence="1" id="KW-0472">Membrane</keyword>
<keyword evidence="1" id="KW-1133">Transmembrane helix</keyword>